<sequence length="108" mass="11452">MLIAGLAIGVGDGANNLLATQTETPGRDSYTGGYDYTVDFLLREVRRSRDGEVADARLVPLATPEAVPTVRLEPESVVRADISTETPLPSMCVPAAQGAFHTLANCSY</sequence>
<proteinExistence type="predicted"/>
<protein>
    <submittedName>
        <fullName evidence="1">Uncharacterized protein</fullName>
    </submittedName>
</protein>
<name>A0A0F9FFW5_9ZZZZ</name>
<organism evidence="1">
    <name type="scientific">marine sediment metagenome</name>
    <dbReference type="NCBI Taxonomy" id="412755"/>
    <lineage>
        <taxon>unclassified sequences</taxon>
        <taxon>metagenomes</taxon>
        <taxon>ecological metagenomes</taxon>
    </lineage>
</organism>
<dbReference type="AlphaFoldDB" id="A0A0F9FFW5"/>
<evidence type="ECO:0000313" key="1">
    <source>
        <dbReference type="EMBL" id="KKL77321.1"/>
    </source>
</evidence>
<dbReference type="EMBL" id="LAZR01023784">
    <property type="protein sequence ID" value="KKL77321.1"/>
    <property type="molecule type" value="Genomic_DNA"/>
</dbReference>
<gene>
    <name evidence="1" type="ORF">LCGC14_2036010</name>
</gene>
<reference evidence="1" key="1">
    <citation type="journal article" date="2015" name="Nature">
        <title>Complex archaea that bridge the gap between prokaryotes and eukaryotes.</title>
        <authorList>
            <person name="Spang A."/>
            <person name="Saw J.H."/>
            <person name="Jorgensen S.L."/>
            <person name="Zaremba-Niedzwiedzka K."/>
            <person name="Martijn J."/>
            <person name="Lind A.E."/>
            <person name="van Eijk R."/>
            <person name="Schleper C."/>
            <person name="Guy L."/>
            <person name="Ettema T.J."/>
        </authorList>
    </citation>
    <scope>NUCLEOTIDE SEQUENCE</scope>
</reference>
<comment type="caution">
    <text evidence="1">The sequence shown here is derived from an EMBL/GenBank/DDBJ whole genome shotgun (WGS) entry which is preliminary data.</text>
</comment>
<accession>A0A0F9FFW5</accession>